<dbReference type="EMBL" id="FQUK01000030">
    <property type="protein sequence ID" value="SHF09445.1"/>
    <property type="molecule type" value="Genomic_DNA"/>
</dbReference>
<accession>A0A1M4YUL7</accession>
<dbReference type="STRING" id="213588.SAMN02745204_01775"/>
<dbReference type="AlphaFoldDB" id="A0A1M4YUL7"/>
<evidence type="ECO:0000313" key="2">
    <source>
        <dbReference type="Proteomes" id="UP000242857"/>
    </source>
</evidence>
<gene>
    <name evidence="1" type="ORF">SAMN02745204_01775</name>
</gene>
<keyword evidence="2" id="KW-1185">Reference proteome</keyword>
<evidence type="ECO:0008006" key="3">
    <source>
        <dbReference type="Google" id="ProtNLM"/>
    </source>
</evidence>
<reference evidence="2" key="1">
    <citation type="submission" date="2016-11" db="EMBL/GenBank/DDBJ databases">
        <authorList>
            <person name="Varghese N."/>
            <person name="Submissions S."/>
        </authorList>
    </citation>
    <scope>NUCLEOTIDE SEQUENCE [LARGE SCALE GENOMIC DNA]</scope>
    <source>
        <strain evidence="2">DSM 14834</strain>
    </source>
</reference>
<dbReference type="Proteomes" id="UP000242857">
    <property type="component" value="Unassembled WGS sequence"/>
</dbReference>
<evidence type="ECO:0000313" key="1">
    <source>
        <dbReference type="EMBL" id="SHF09445.1"/>
    </source>
</evidence>
<dbReference type="RefSeq" id="WP_425443775.1">
    <property type="nucleotide sequence ID" value="NZ_FQUK01000030.1"/>
</dbReference>
<sequence>MSTLKISEAGSEQFPMVWRQRSREGRTVLELLNYVVWGNGSVSARLWNAIRSDDWAIPHIGLSSLGEIVGWARPDEFPPRNMRTSKGLRALGYNVRIGV</sequence>
<proteinExistence type="predicted"/>
<protein>
    <recommendedName>
        <fullName evidence="3">Phospholipase</fullName>
    </recommendedName>
</protein>
<name>A0A1M4YUL7_9GAMM</name>
<organism evidence="1 2">
    <name type="scientific">Thermomonas hydrothermalis</name>
    <dbReference type="NCBI Taxonomy" id="213588"/>
    <lineage>
        <taxon>Bacteria</taxon>
        <taxon>Pseudomonadati</taxon>
        <taxon>Pseudomonadota</taxon>
        <taxon>Gammaproteobacteria</taxon>
        <taxon>Lysobacterales</taxon>
        <taxon>Lysobacteraceae</taxon>
        <taxon>Thermomonas</taxon>
    </lineage>
</organism>